<evidence type="ECO:0000313" key="3">
    <source>
        <dbReference type="EMBL" id="MZR31609.1"/>
    </source>
</evidence>
<dbReference type="GO" id="GO:0070063">
    <property type="term" value="F:RNA polymerase binding"/>
    <property type="evidence" value="ECO:0007669"/>
    <property type="project" value="InterPro"/>
</dbReference>
<dbReference type="Pfam" id="PF14760">
    <property type="entry name" value="Rnk_N"/>
    <property type="match status" value="1"/>
</dbReference>
<reference evidence="3 4" key="1">
    <citation type="submission" date="2019-12" db="EMBL/GenBank/DDBJ databases">
        <title>Snethiella sp. nov. sp. isolated from sea sand.</title>
        <authorList>
            <person name="Kim J."/>
            <person name="Jeong S.E."/>
            <person name="Jung H.S."/>
            <person name="Jeon C.O."/>
        </authorList>
    </citation>
    <scope>NUCLEOTIDE SEQUENCE [LARGE SCALE GENOMIC DNA]</scope>
    <source>
        <strain evidence="3 4">DP05</strain>
    </source>
</reference>
<dbReference type="InterPro" id="IPR023459">
    <property type="entry name" value="Tscrpt_elong_fac_GreA/B_fam"/>
</dbReference>
<dbReference type="GO" id="GO:0006354">
    <property type="term" value="P:DNA-templated transcription elongation"/>
    <property type="evidence" value="ECO:0007669"/>
    <property type="project" value="TreeGrafter"/>
</dbReference>
<dbReference type="EMBL" id="WTUW01000002">
    <property type="protein sequence ID" value="MZR31609.1"/>
    <property type="molecule type" value="Genomic_DNA"/>
</dbReference>
<dbReference type="GO" id="GO:0016301">
    <property type="term" value="F:kinase activity"/>
    <property type="evidence" value="ECO:0007669"/>
    <property type="project" value="UniProtKB-KW"/>
</dbReference>
<keyword evidence="4" id="KW-1185">Reference proteome</keyword>
<feature type="domain" description="Transcription elongation factor GreA/GreB C-terminal" evidence="1">
    <location>
        <begin position="61"/>
        <end position="134"/>
    </location>
</feature>
<keyword evidence="3" id="KW-0808">Transferase</keyword>
<evidence type="ECO:0000313" key="4">
    <source>
        <dbReference type="Proteomes" id="UP000476030"/>
    </source>
</evidence>
<keyword evidence="3" id="KW-0418">Kinase</keyword>
<dbReference type="InterPro" id="IPR001437">
    <property type="entry name" value="Tscrpt_elong_fac_GreA/B_C"/>
</dbReference>
<evidence type="ECO:0000259" key="2">
    <source>
        <dbReference type="Pfam" id="PF14760"/>
    </source>
</evidence>
<accession>A0A6L8WA31</accession>
<comment type="caution">
    <text evidence="3">The sequence shown here is derived from an EMBL/GenBank/DDBJ whole genome shotgun (WGS) entry which is preliminary data.</text>
</comment>
<dbReference type="AlphaFoldDB" id="A0A6L8WA31"/>
<proteinExistence type="predicted"/>
<dbReference type="PANTHER" id="PTHR30437:SF5">
    <property type="entry name" value="REGULATOR OF NUCLEOSIDE DIPHOSPHATE KINASE"/>
    <property type="match status" value="1"/>
</dbReference>
<dbReference type="PANTHER" id="PTHR30437">
    <property type="entry name" value="TRANSCRIPTION ELONGATION FACTOR GREA"/>
    <property type="match status" value="1"/>
</dbReference>
<dbReference type="InterPro" id="IPR036953">
    <property type="entry name" value="GreA/GreB_C_sf"/>
</dbReference>
<dbReference type="InterPro" id="IPR029462">
    <property type="entry name" value="Rnk_N"/>
</dbReference>
<dbReference type="GO" id="GO:0003677">
    <property type="term" value="F:DNA binding"/>
    <property type="evidence" value="ECO:0007669"/>
    <property type="project" value="InterPro"/>
</dbReference>
<dbReference type="SUPFAM" id="SSF54534">
    <property type="entry name" value="FKBP-like"/>
    <property type="match status" value="1"/>
</dbReference>
<dbReference type="Pfam" id="PF01272">
    <property type="entry name" value="GreA_GreB"/>
    <property type="match status" value="1"/>
</dbReference>
<dbReference type="GO" id="GO:0032784">
    <property type="term" value="P:regulation of DNA-templated transcription elongation"/>
    <property type="evidence" value="ECO:0007669"/>
    <property type="project" value="InterPro"/>
</dbReference>
<dbReference type="NCBIfam" id="NF004396">
    <property type="entry name" value="PRK05753.1"/>
    <property type="match status" value="1"/>
</dbReference>
<dbReference type="Gene3D" id="1.10.286.20">
    <property type="match status" value="1"/>
</dbReference>
<feature type="domain" description="Regulator of nucleoside diphosphate kinase N-terminal" evidence="2">
    <location>
        <begin position="15"/>
        <end position="55"/>
    </location>
</feature>
<organism evidence="3 4">
    <name type="scientific">Sneathiella litorea</name>
    <dbReference type="NCBI Taxonomy" id="2606216"/>
    <lineage>
        <taxon>Bacteria</taxon>
        <taxon>Pseudomonadati</taxon>
        <taxon>Pseudomonadota</taxon>
        <taxon>Alphaproteobacteria</taxon>
        <taxon>Sneathiellales</taxon>
        <taxon>Sneathiellaceae</taxon>
        <taxon>Sneathiella</taxon>
    </lineage>
</organism>
<sequence>MVTASSQLPISTRRPKIVISAASLPRLEALAERFLERDPAMAGRLLDELARARIVDQHKMPANVAAIGNVVTYRDRTTGEERTVTLVFPGEADIAHQKVSIMTPIGIALIGLKEGASFYWDTREGERRMLTLVRVASAVSAGVPQGES</sequence>
<dbReference type="Proteomes" id="UP000476030">
    <property type="component" value="Unassembled WGS sequence"/>
</dbReference>
<name>A0A6L8WA31_9PROT</name>
<dbReference type="RefSeq" id="WP_161316097.1">
    <property type="nucleotide sequence ID" value="NZ_WTUW01000002.1"/>
</dbReference>
<protein>
    <submittedName>
        <fullName evidence="3">Nucleoside diphosphate kinase regulator</fullName>
    </submittedName>
</protein>
<gene>
    <name evidence="3" type="ORF">GQE98_13290</name>
</gene>
<dbReference type="Gene3D" id="3.10.50.30">
    <property type="entry name" value="Transcription elongation factor, GreA/GreB, C-terminal domain"/>
    <property type="match status" value="1"/>
</dbReference>
<evidence type="ECO:0000259" key="1">
    <source>
        <dbReference type="Pfam" id="PF01272"/>
    </source>
</evidence>